<evidence type="ECO:0000313" key="1">
    <source>
        <dbReference type="EMBL" id="GAF67200.1"/>
    </source>
</evidence>
<comment type="caution">
    <text evidence="1">The sequence shown here is derived from an EMBL/GenBank/DDBJ whole genome shotgun (WGS) entry which is preliminary data.</text>
</comment>
<name>X0STQ9_9ZZZZ</name>
<organism evidence="1">
    <name type="scientific">marine sediment metagenome</name>
    <dbReference type="NCBI Taxonomy" id="412755"/>
    <lineage>
        <taxon>unclassified sequences</taxon>
        <taxon>metagenomes</taxon>
        <taxon>ecological metagenomes</taxon>
    </lineage>
</organism>
<reference evidence="1" key="1">
    <citation type="journal article" date="2014" name="Front. Microbiol.">
        <title>High frequency of phylogenetically diverse reductive dehalogenase-homologous genes in deep subseafloor sedimentary metagenomes.</title>
        <authorList>
            <person name="Kawai M."/>
            <person name="Futagami T."/>
            <person name="Toyoda A."/>
            <person name="Takaki Y."/>
            <person name="Nishi S."/>
            <person name="Hori S."/>
            <person name="Arai W."/>
            <person name="Tsubouchi T."/>
            <person name="Morono Y."/>
            <person name="Uchiyama I."/>
            <person name="Ito T."/>
            <person name="Fujiyama A."/>
            <person name="Inagaki F."/>
            <person name="Takami H."/>
        </authorList>
    </citation>
    <scope>NUCLEOTIDE SEQUENCE</scope>
    <source>
        <strain evidence="1">Expedition CK06-06</strain>
    </source>
</reference>
<feature type="non-terminal residue" evidence="1">
    <location>
        <position position="1"/>
    </location>
</feature>
<sequence>DNKPQAATATATARLTPVQFEAEIGDVLFLETSLMFGPEGLQHPAPTITALVWKDGEFHIAYSEEFAVRGVMIWVRAEGEYIELGMDAYLTTDAMCCPSGWEMLRLAPTELGNLWPEERCVGPEHSSCFE</sequence>
<proteinExistence type="predicted"/>
<accession>X0STQ9</accession>
<gene>
    <name evidence="1" type="ORF">S01H1_16621</name>
</gene>
<dbReference type="AlphaFoldDB" id="X0STQ9"/>
<protein>
    <submittedName>
        <fullName evidence="1">Uncharacterized protein</fullName>
    </submittedName>
</protein>
<dbReference type="EMBL" id="BARS01008754">
    <property type="protein sequence ID" value="GAF67200.1"/>
    <property type="molecule type" value="Genomic_DNA"/>
</dbReference>